<dbReference type="SUPFAM" id="SSF56596">
    <property type="entry name" value="Replication terminator protein (Tus)"/>
    <property type="match status" value="1"/>
</dbReference>
<keyword evidence="3" id="KW-1185">Reference proteome</keyword>
<dbReference type="EMBL" id="AAOW01000004">
    <property type="protein sequence ID" value="EAR62142.1"/>
    <property type="molecule type" value="Genomic_DNA"/>
</dbReference>
<dbReference type="OrthoDB" id="6354133at2"/>
<comment type="caution">
    <text evidence="2">The sequence shown here is derived from an EMBL/GenBank/DDBJ whole genome shotgun (WGS) entry which is preliminary data.</text>
</comment>
<evidence type="ECO:0000313" key="2">
    <source>
        <dbReference type="EMBL" id="EAR62142.1"/>
    </source>
</evidence>
<reference evidence="2 3" key="1">
    <citation type="submission" date="2006-02" db="EMBL/GenBank/DDBJ databases">
        <authorList>
            <person name="Pinhassi J."/>
            <person name="Pedros-Alio C."/>
            <person name="Ferriera S."/>
            <person name="Johnson J."/>
            <person name="Kravitz S."/>
            <person name="Halpern A."/>
            <person name="Remington K."/>
            <person name="Beeson K."/>
            <person name="Tran B."/>
            <person name="Rogers Y.-H."/>
            <person name="Friedman R."/>
            <person name="Venter J.C."/>
        </authorList>
    </citation>
    <scope>NUCLEOTIDE SEQUENCE [LARGE SCALE GENOMIC DNA]</scope>
    <source>
        <strain evidence="2 3">MED92</strain>
    </source>
</reference>
<dbReference type="RefSeq" id="WP_007019779.1">
    <property type="nucleotide sequence ID" value="NZ_CH724125.1"/>
</dbReference>
<dbReference type="Proteomes" id="UP000002171">
    <property type="component" value="Unassembled WGS sequence"/>
</dbReference>
<dbReference type="GO" id="GO:0003677">
    <property type="term" value="F:DNA binding"/>
    <property type="evidence" value="ECO:0007669"/>
    <property type="project" value="InterPro"/>
</dbReference>
<organism evidence="2 3">
    <name type="scientific">Neptuniibacter caesariensis</name>
    <dbReference type="NCBI Taxonomy" id="207954"/>
    <lineage>
        <taxon>Bacteria</taxon>
        <taxon>Pseudomonadati</taxon>
        <taxon>Pseudomonadota</taxon>
        <taxon>Gammaproteobacteria</taxon>
        <taxon>Oceanospirillales</taxon>
        <taxon>Oceanospirillaceae</taxon>
        <taxon>Neptuniibacter</taxon>
    </lineage>
</organism>
<dbReference type="GO" id="GO:0005737">
    <property type="term" value="C:cytoplasm"/>
    <property type="evidence" value="ECO:0007669"/>
    <property type="project" value="InterPro"/>
</dbReference>
<dbReference type="Gene3D" id="3.50.14.10">
    <property type="entry name" value="Replication terminator Tus, domain 1 superfamily/Replication terminator Tus"/>
    <property type="match status" value="1"/>
</dbReference>
<dbReference type="InterPro" id="IPR036381">
    <property type="entry name" value="Tus_dom1"/>
</dbReference>
<feature type="region of interest" description="Disordered" evidence="1">
    <location>
        <begin position="240"/>
        <end position="259"/>
    </location>
</feature>
<dbReference type="GO" id="GO:0006274">
    <property type="term" value="P:DNA replication termination"/>
    <property type="evidence" value="ECO:0007669"/>
    <property type="project" value="InterPro"/>
</dbReference>
<proteinExistence type="predicted"/>
<accession>A0A7U8GS53</accession>
<gene>
    <name evidence="2" type="ORF">MED92_10564</name>
</gene>
<sequence length="278" mass="32217">MSSDIALINAYEQLEQALSELRLLLNDQRVIFQLFTPDTSETINLPHLLTQIWYTQEGDGRRTLNQYGLVGVPPSFIPLLQQINQKKLFFKQAIQDYREQNKEPGPFLFKRACELNLGLSKSGLARLHLKQCYRTLPILESCPDKVTFSWYTSGKSQKKLSVKQALERLMKMDTGQIHIQMQIEALNKLSESEPLVQIQNQVPVIRANIAWRSGTDWVRKARNCPLPLFFPMSEDKPFPEYNTPALTPPEKRSRQFRADSVIETDPYLPSLRVHRYKK</sequence>
<protein>
    <recommendedName>
        <fullName evidence="4">DNA replication terminus site-binding protein</fullName>
    </recommendedName>
</protein>
<evidence type="ECO:0008006" key="4">
    <source>
        <dbReference type="Google" id="ProtNLM"/>
    </source>
</evidence>
<evidence type="ECO:0000256" key="1">
    <source>
        <dbReference type="SAM" id="MobiDB-lite"/>
    </source>
</evidence>
<name>A0A7U8GS53_NEPCE</name>
<dbReference type="InterPro" id="IPR036384">
    <property type="entry name" value="Tus_sf"/>
</dbReference>
<dbReference type="AlphaFoldDB" id="A0A7U8GS53"/>
<evidence type="ECO:0000313" key="3">
    <source>
        <dbReference type="Proteomes" id="UP000002171"/>
    </source>
</evidence>